<sequence length="217" mass="24934">MARSMAAKDGEAPRTRDAEATQKRILAAAKREFSRLGLGGARVDDIAEKANANKRMIYHYFGSKEDLFKKVLEDAYQDIRAAESKLDLKGLPAETALEKLVRFTWKYYLDHPEFLTLVNSENLHKARHLKSSQNIEAINRPLHNMVQDILDRGVREGVFRSGLDEMQLNVTIAAVSYYYFTNRFTGAVVYKRDFMTEEALRARIDFNVDTILRLVRV</sequence>
<dbReference type="Proteomes" id="UP000616151">
    <property type="component" value="Unassembled WGS sequence"/>
</dbReference>
<proteinExistence type="predicted"/>
<protein>
    <submittedName>
        <fullName evidence="1">TetR family transcriptional regulator</fullName>
    </submittedName>
</protein>
<evidence type="ECO:0000313" key="2">
    <source>
        <dbReference type="Proteomes" id="UP000616151"/>
    </source>
</evidence>
<dbReference type="EMBL" id="JAENHL010000006">
    <property type="protein sequence ID" value="MBK1865836.1"/>
    <property type="molecule type" value="Genomic_DNA"/>
</dbReference>
<accession>A0ACC5R068</accession>
<keyword evidence="2" id="KW-1185">Reference proteome</keyword>
<organism evidence="1 2">
    <name type="scientific">Taklimakanibacter albus</name>
    <dbReference type="NCBI Taxonomy" id="2800327"/>
    <lineage>
        <taxon>Bacteria</taxon>
        <taxon>Pseudomonadati</taxon>
        <taxon>Pseudomonadota</taxon>
        <taxon>Alphaproteobacteria</taxon>
        <taxon>Hyphomicrobiales</taxon>
        <taxon>Aestuariivirgaceae</taxon>
        <taxon>Taklimakanibacter</taxon>
    </lineage>
</organism>
<evidence type="ECO:0000313" key="1">
    <source>
        <dbReference type="EMBL" id="MBK1865836.1"/>
    </source>
</evidence>
<gene>
    <name evidence="1" type="ORF">JHL16_05695</name>
</gene>
<name>A0ACC5R068_9HYPH</name>
<reference evidence="1" key="1">
    <citation type="submission" date="2021-01" db="EMBL/GenBank/DDBJ databases">
        <authorList>
            <person name="Sun Q."/>
        </authorList>
    </citation>
    <scope>NUCLEOTIDE SEQUENCE</scope>
    <source>
        <strain evidence="1">YIM B02566</strain>
    </source>
</reference>
<comment type="caution">
    <text evidence="1">The sequence shown here is derived from an EMBL/GenBank/DDBJ whole genome shotgun (WGS) entry which is preliminary data.</text>
</comment>